<dbReference type="GeneID" id="18758609"/>
<evidence type="ECO:0000313" key="4">
    <source>
        <dbReference type="Proteomes" id="UP000006753"/>
    </source>
</evidence>
<dbReference type="EMBL" id="JH921431">
    <property type="protein sequence ID" value="EKD19437.1"/>
    <property type="molecule type" value="Genomic_DNA"/>
</dbReference>
<dbReference type="AlphaFoldDB" id="K1X332"/>
<protein>
    <submittedName>
        <fullName evidence="3">Uncharacterized protein</fullName>
    </submittedName>
</protein>
<dbReference type="OrthoDB" id="10520171at2759"/>
<dbReference type="InParanoid" id="K1X332"/>
<dbReference type="RefSeq" id="XP_007290563.1">
    <property type="nucleotide sequence ID" value="XM_007290501.1"/>
</dbReference>
<gene>
    <name evidence="3" type="ORF">MBM_02674</name>
</gene>
<evidence type="ECO:0000256" key="1">
    <source>
        <dbReference type="SAM" id="MobiDB-lite"/>
    </source>
</evidence>
<dbReference type="KEGG" id="mbe:MBM_02674"/>
<feature type="signal peptide" evidence="2">
    <location>
        <begin position="1"/>
        <end position="25"/>
    </location>
</feature>
<sequence length="128" mass="12376">MQLSTRNLIAVTALLTTAVNGLALASPPSTNPISPYIPSGSGVAPPPPQQPSVSSGGGSNSTGPYIISSPGGPMSNETSKNTSTPTTGATPSPSASSTLVPVSAASDMKGIGYSMAAMAVAVGFAVSL</sequence>
<keyword evidence="4" id="KW-1185">Reference proteome</keyword>
<organism evidence="3 4">
    <name type="scientific">Marssonina brunnea f. sp. multigermtubi (strain MB_m1)</name>
    <name type="common">Marssonina leaf spot fungus</name>
    <dbReference type="NCBI Taxonomy" id="1072389"/>
    <lineage>
        <taxon>Eukaryota</taxon>
        <taxon>Fungi</taxon>
        <taxon>Dikarya</taxon>
        <taxon>Ascomycota</taxon>
        <taxon>Pezizomycotina</taxon>
        <taxon>Leotiomycetes</taxon>
        <taxon>Helotiales</taxon>
        <taxon>Drepanopezizaceae</taxon>
        <taxon>Drepanopeziza</taxon>
    </lineage>
</organism>
<dbReference type="Proteomes" id="UP000006753">
    <property type="component" value="Unassembled WGS sequence"/>
</dbReference>
<reference evidence="3 4" key="1">
    <citation type="journal article" date="2012" name="BMC Genomics">
        <title>Sequencing the genome of Marssonina brunnea reveals fungus-poplar co-evolution.</title>
        <authorList>
            <person name="Zhu S."/>
            <person name="Cao Y.-Z."/>
            <person name="Jiang C."/>
            <person name="Tan B.-Y."/>
            <person name="Wang Z."/>
            <person name="Feng S."/>
            <person name="Zhang L."/>
            <person name="Su X.-H."/>
            <person name="Brejova B."/>
            <person name="Vinar T."/>
            <person name="Xu M."/>
            <person name="Wang M.-X."/>
            <person name="Zhang S.-G."/>
            <person name="Huang M.-R."/>
            <person name="Wu R."/>
            <person name="Zhou Y."/>
        </authorList>
    </citation>
    <scope>NUCLEOTIDE SEQUENCE [LARGE SCALE GENOMIC DNA]</scope>
    <source>
        <strain evidence="3 4">MB_m1</strain>
    </source>
</reference>
<feature type="region of interest" description="Disordered" evidence="1">
    <location>
        <begin position="25"/>
        <end position="101"/>
    </location>
</feature>
<feature type="compositionally biased region" description="Low complexity" evidence="1">
    <location>
        <begin position="78"/>
        <end position="101"/>
    </location>
</feature>
<proteinExistence type="predicted"/>
<feature type="chain" id="PRO_5003853221" evidence="2">
    <location>
        <begin position="26"/>
        <end position="128"/>
    </location>
</feature>
<evidence type="ECO:0000313" key="3">
    <source>
        <dbReference type="EMBL" id="EKD19437.1"/>
    </source>
</evidence>
<accession>K1X332</accession>
<keyword evidence="2" id="KW-0732">Signal</keyword>
<dbReference type="HOGENOM" id="CLU_1960039_0_0_1"/>
<evidence type="ECO:0000256" key="2">
    <source>
        <dbReference type="SAM" id="SignalP"/>
    </source>
</evidence>
<name>K1X332_MARBU</name>